<evidence type="ECO:0000256" key="4">
    <source>
        <dbReference type="ARBA" id="ARBA00022692"/>
    </source>
</evidence>
<feature type="transmembrane region" description="Helical" evidence="8">
    <location>
        <begin position="169"/>
        <end position="185"/>
    </location>
</feature>
<dbReference type="HAMAP" id="MF_01207">
    <property type="entry name" value="MsrQ"/>
    <property type="match status" value="1"/>
</dbReference>
<feature type="transmembrane region" description="Helical" evidence="8">
    <location>
        <begin position="45"/>
        <end position="61"/>
    </location>
</feature>
<dbReference type="GO" id="GO:0010181">
    <property type="term" value="F:FMN binding"/>
    <property type="evidence" value="ECO:0007669"/>
    <property type="project" value="UniProtKB-UniRule"/>
</dbReference>
<dbReference type="InterPro" id="IPR022837">
    <property type="entry name" value="MsrQ-like"/>
</dbReference>
<dbReference type="GO" id="GO:0009055">
    <property type="term" value="F:electron transfer activity"/>
    <property type="evidence" value="ECO:0007669"/>
    <property type="project" value="UniProtKB-UniRule"/>
</dbReference>
<dbReference type="Proteomes" id="UP000315400">
    <property type="component" value="Unassembled WGS sequence"/>
</dbReference>
<evidence type="ECO:0000256" key="2">
    <source>
        <dbReference type="ARBA" id="ARBA00022448"/>
    </source>
</evidence>
<evidence type="ECO:0000256" key="5">
    <source>
        <dbReference type="ARBA" id="ARBA00022989"/>
    </source>
</evidence>
<comment type="caution">
    <text evidence="8">Lacks conserved residue(s) required for the propagation of feature annotation.</text>
</comment>
<evidence type="ECO:0000256" key="8">
    <source>
        <dbReference type="HAMAP-Rule" id="MF_01207"/>
    </source>
</evidence>
<feature type="transmembrane region" description="Helical" evidence="8">
    <location>
        <begin position="111"/>
        <end position="132"/>
    </location>
</feature>
<keyword evidence="8" id="KW-0288">FMN</keyword>
<comment type="subcellular location">
    <subcellularLocation>
        <location evidence="8">Cell membrane</location>
        <topology evidence="8">Multi-pass membrane protein</topology>
    </subcellularLocation>
    <subcellularLocation>
        <location evidence="1">Membrane</location>
        <topology evidence="1">Multi-pass membrane protein</topology>
    </subcellularLocation>
</comment>
<dbReference type="GO" id="GO:0046872">
    <property type="term" value="F:metal ion binding"/>
    <property type="evidence" value="ECO:0007669"/>
    <property type="project" value="UniProtKB-KW"/>
</dbReference>
<dbReference type="InterPro" id="IPR013130">
    <property type="entry name" value="Fe3_Rdtase_TM_dom"/>
</dbReference>
<dbReference type="GO" id="GO:0016679">
    <property type="term" value="F:oxidoreductase activity, acting on diphenols and related substances as donors"/>
    <property type="evidence" value="ECO:0007669"/>
    <property type="project" value="TreeGrafter"/>
</dbReference>
<gene>
    <name evidence="8" type="primary">msrQ</name>
    <name evidence="10" type="ORF">FKY71_05670</name>
</gene>
<comment type="cofactor">
    <cofactor evidence="8">
        <name>FMN</name>
        <dbReference type="ChEBI" id="CHEBI:58210"/>
    </cofactor>
    <text evidence="8">Binds 1 FMN per subunit.</text>
</comment>
<comment type="cofactor">
    <cofactor evidence="8">
        <name>heme b</name>
        <dbReference type="ChEBI" id="CHEBI:60344"/>
    </cofactor>
    <text evidence="8">Binds 1 heme b (iron(II)-protoporphyrin IX) group per subunit.</text>
</comment>
<proteinExistence type="inferred from homology"/>
<evidence type="ECO:0000256" key="6">
    <source>
        <dbReference type="ARBA" id="ARBA00023004"/>
    </source>
</evidence>
<keyword evidence="5 8" id="KW-1133">Transmembrane helix</keyword>
<keyword evidence="2 8" id="KW-0813">Transport</keyword>
<evidence type="ECO:0000313" key="11">
    <source>
        <dbReference type="Proteomes" id="UP000315400"/>
    </source>
</evidence>
<evidence type="ECO:0000256" key="1">
    <source>
        <dbReference type="ARBA" id="ARBA00004141"/>
    </source>
</evidence>
<evidence type="ECO:0000259" key="9">
    <source>
        <dbReference type="Pfam" id="PF01794"/>
    </source>
</evidence>
<evidence type="ECO:0000313" key="10">
    <source>
        <dbReference type="EMBL" id="TQF00009.1"/>
    </source>
</evidence>
<comment type="function">
    <text evidence="8">Part of the MsrPQ system that repairs oxidized periplasmic proteins containing methionine sulfoxide residues (Met-O), using respiratory chain electrons. Thus protects these proteins from oxidative-stress damage caused by reactive species of oxygen and chlorine generated by the host defense mechanisms. MsrPQ is essential for the maintenance of envelope integrity under bleach stress, rescuing a wide series of structurally unrelated periplasmic proteins from methionine oxidation. MsrQ provides electrons for reduction to the reductase catalytic subunit MsrP, using the quinone pool of the respiratory chain.</text>
</comment>
<feature type="transmembrane region" description="Helical" evidence="8">
    <location>
        <begin position="144"/>
        <end position="163"/>
    </location>
</feature>
<reference evidence="10 11" key="1">
    <citation type="submission" date="2019-06" db="EMBL/GenBank/DDBJ databases">
        <title>Metagenome assembled Genome of Spiribacter salinus SL48-SHIP from the microbial mat of Salt Lake 48 (Novosibirsk region, Russia).</title>
        <authorList>
            <person name="Shipova A."/>
            <person name="Rozanov A.S."/>
            <person name="Bryanskaya A.V."/>
            <person name="Peltek S.E."/>
        </authorList>
    </citation>
    <scope>NUCLEOTIDE SEQUENCE [LARGE SCALE GENOMIC DNA]</scope>
    <source>
        <strain evidence="10">SL48-SHIP-2</strain>
    </source>
</reference>
<keyword evidence="8" id="KW-0285">Flavoprotein</keyword>
<sequence>MAGIRAVVFALCALPAVLLIAGLLQGTLGANPVERLLNGTGSWGLRFLIATLAMTPLRWATGARWVVRLRRQIGLWAFFYAAAHFSVFAVFEHGLGLAAIVSDIVQRPFILVGASALLLLLPLALTSTQGWIRRLGRNWKRLHWLIYPAAILGVVHFFWLIKADRWTEPLIYAGILAVLLGWRVVKRLG</sequence>
<keyword evidence="8" id="KW-0249">Electron transport</keyword>
<dbReference type="EMBL" id="VIFK01000028">
    <property type="protein sequence ID" value="TQF00009.1"/>
    <property type="molecule type" value="Genomic_DNA"/>
</dbReference>
<dbReference type="GO" id="GO:0020037">
    <property type="term" value="F:heme binding"/>
    <property type="evidence" value="ECO:0007669"/>
    <property type="project" value="UniProtKB-UniRule"/>
</dbReference>
<comment type="caution">
    <text evidence="10">The sequence shown here is derived from an EMBL/GenBank/DDBJ whole genome shotgun (WGS) entry which is preliminary data.</text>
</comment>
<keyword evidence="8" id="KW-1003">Cell membrane</keyword>
<dbReference type="AlphaFoldDB" id="A0A540VTC8"/>
<comment type="subunit">
    <text evidence="8">Heterodimer of a catalytic subunit (MsrP) and a heme-binding subunit (MsrQ).</text>
</comment>
<name>A0A540VTC8_9GAMM</name>
<accession>A0A540VTC8</accession>
<keyword evidence="4 8" id="KW-0812">Transmembrane</keyword>
<evidence type="ECO:0000256" key="7">
    <source>
        <dbReference type="ARBA" id="ARBA00023136"/>
    </source>
</evidence>
<dbReference type="STRING" id="1260251.SPISAL_02205"/>
<keyword evidence="3 8" id="KW-0349">Heme</keyword>
<keyword evidence="6 8" id="KW-0408">Iron</keyword>
<evidence type="ECO:0000256" key="3">
    <source>
        <dbReference type="ARBA" id="ARBA00022617"/>
    </source>
</evidence>
<keyword evidence="7 8" id="KW-0472">Membrane</keyword>
<feature type="transmembrane region" description="Helical" evidence="8">
    <location>
        <begin position="73"/>
        <end position="91"/>
    </location>
</feature>
<feature type="domain" description="Ferric oxidoreductase" evidence="9">
    <location>
        <begin position="40"/>
        <end position="154"/>
    </location>
</feature>
<protein>
    <recommendedName>
        <fullName evidence="8">Protein-methionine-sulfoxide reductase heme-binding subunit MsrQ</fullName>
    </recommendedName>
    <alternativeName>
        <fullName evidence="8">Flavocytochrome MsrQ</fullName>
    </alternativeName>
</protein>
<dbReference type="Pfam" id="PF01794">
    <property type="entry name" value="Ferric_reduct"/>
    <property type="match status" value="1"/>
</dbReference>
<dbReference type="PANTHER" id="PTHR36964:SF1">
    <property type="entry name" value="PROTEIN-METHIONINE-SULFOXIDE REDUCTASE HEME-BINDING SUBUNIT MSRQ"/>
    <property type="match status" value="1"/>
</dbReference>
<dbReference type="GO" id="GO:0030091">
    <property type="term" value="P:protein repair"/>
    <property type="evidence" value="ECO:0007669"/>
    <property type="project" value="UniProtKB-UniRule"/>
</dbReference>
<keyword evidence="8" id="KW-0479">Metal-binding</keyword>
<organism evidence="10 11">
    <name type="scientific">Spiribacter salinus</name>
    <dbReference type="NCBI Taxonomy" id="1335746"/>
    <lineage>
        <taxon>Bacteria</taxon>
        <taxon>Pseudomonadati</taxon>
        <taxon>Pseudomonadota</taxon>
        <taxon>Gammaproteobacteria</taxon>
        <taxon>Chromatiales</taxon>
        <taxon>Ectothiorhodospiraceae</taxon>
        <taxon>Spiribacter</taxon>
    </lineage>
</organism>
<comment type="similarity">
    <text evidence="8">Belongs to the MsrQ family.</text>
</comment>
<dbReference type="PANTHER" id="PTHR36964">
    <property type="entry name" value="PROTEIN-METHIONINE-SULFOXIDE REDUCTASE HEME-BINDING SUBUNIT MSRQ"/>
    <property type="match status" value="1"/>
</dbReference>
<dbReference type="GO" id="GO:0005886">
    <property type="term" value="C:plasma membrane"/>
    <property type="evidence" value="ECO:0007669"/>
    <property type="project" value="UniProtKB-SubCell"/>
</dbReference>